<evidence type="ECO:0000256" key="1">
    <source>
        <dbReference type="ARBA" id="ARBA00004127"/>
    </source>
</evidence>
<proteinExistence type="inferred from homology"/>
<keyword evidence="3 6" id="KW-0812">Transmembrane</keyword>
<feature type="transmembrane region" description="Helical" evidence="6">
    <location>
        <begin position="202"/>
        <end position="230"/>
    </location>
</feature>
<feature type="domain" description="CWH43-like N-terminal" evidence="7">
    <location>
        <begin position="38"/>
        <end position="269"/>
    </location>
</feature>
<evidence type="ECO:0000256" key="4">
    <source>
        <dbReference type="ARBA" id="ARBA00022989"/>
    </source>
</evidence>
<accession>A0A6P6XVH3</accession>
<evidence type="ECO:0000256" key="6">
    <source>
        <dbReference type="SAM" id="Phobius"/>
    </source>
</evidence>
<comment type="subcellular location">
    <subcellularLocation>
        <location evidence="1">Endomembrane system</location>
        <topology evidence="1">Multi-pass membrane protein</topology>
    </subcellularLocation>
</comment>
<keyword evidence="4 6" id="KW-1133">Transmembrane helix</keyword>
<evidence type="ECO:0000256" key="2">
    <source>
        <dbReference type="ARBA" id="ARBA00006565"/>
    </source>
</evidence>
<dbReference type="Proteomes" id="UP000515146">
    <property type="component" value="Unplaced"/>
</dbReference>
<dbReference type="RefSeq" id="XP_027196851.1">
    <property type="nucleotide sequence ID" value="XM_027341050.1"/>
</dbReference>
<feature type="transmembrane region" description="Helical" evidence="6">
    <location>
        <begin position="137"/>
        <end position="156"/>
    </location>
</feature>
<evidence type="ECO:0000313" key="9">
    <source>
        <dbReference type="RefSeq" id="XP_027196851.1"/>
    </source>
</evidence>
<dbReference type="InterPro" id="IPR019402">
    <property type="entry name" value="CWH43_N"/>
</dbReference>
<gene>
    <name evidence="9" type="primary">LOC113791290</name>
</gene>
<dbReference type="AlphaFoldDB" id="A0A6P6XVH3"/>
<feature type="transmembrane region" description="Helical" evidence="6">
    <location>
        <begin position="250"/>
        <end position="273"/>
    </location>
</feature>
<evidence type="ECO:0000256" key="3">
    <source>
        <dbReference type="ARBA" id="ARBA00022692"/>
    </source>
</evidence>
<dbReference type="OrthoDB" id="6498468at2759"/>
<evidence type="ECO:0000256" key="5">
    <source>
        <dbReference type="ARBA" id="ARBA00023136"/>
    </source>
</evidence>
<feature type="transmembrane region" description="Helical" evidence="6">
    <location>
        <begin position="83"/>
        <end position="102"/>
    </location>
</feature>
<dbReference type="PANTHER" id="PTHR21324:SF2">
    <property type="entry name" value="EG:22E5.9 PROTEIN"/>
    <property type="match status" value="1"/>
</dbReference>
<evidence type="ECO:0000259" key="7">
    <source>
        <dbReference type="Pfam" id="PF10277"/>
    </source>
</evidence>
<name>A0A6P6XVH3_DERPT</name>
<sequence length="288" mass="34126">MKKFTFRKITNKKQKMETKLEKNFFEFERFIRRFEPNLWIFPYITGLLLFITLILCYLVTSFVQGYPVFWLVSDVAASSPVSGYFSQSMDLIAILAILSVYLRCKQIEYYLKEIIPESKNQQVNNPEMIRILNEKNYQSFNCAILSSIGFMILGNFDSFEHLIGHFFGVALLFTTIPFLLAQKYIAEKLYECDQIEYRPTMLTIITYTVAIGWPLISSIFACSLIMNGSIFDWFDQNLRLYWPSDSPSFYLYRFGVILEWLVIISYSPMLFIISNRMKLFKYWNRIVY</sequence>
<protein>
    <submittedName>
        <fullName evidence="9">Uncharacterized protein LOC113791290</fullName>
    </submittedName>
</protein>
<dbReference type="InterPro" id="IPR050911">
    <property type="entry name" value="DRAM/TMEM150_Autophagy_Mod"/>
</dbReference>
<keyword evidence="8" id="KW-1185">Reference proteome</keyword>
<feature type="transmembrane region" description="Helical" evidence="6">
    <location>
        <begin position="38"/>
        <end position="63"/>
    </location>
</feature>
<dbReference type="InParanoid" id="A0A6P6XVH3"/>
<dbReference type="PANTHER" id="PTHR21324">
    <property type="entry name" value="FASTING-INDUCIBLE INTEGRAL MEMBRANE PROTEIN TM6P1-RELATED"/>
    <property type="match status" value="1"/>
</dbReference>
<dbReference type="GO" id="GO:0012505">
    <property type="term" value="C:endomembrane system"/>
    <property type="evidence" value="ECO:0007669"/>
    <property type="project" value="UniProtKB-SubCell"/>
</dbReference>
<evidence type="ECO:0000313" key="8">
    <source>
        <dbReference type="Proteomes" id="UP000515146"/>
    </source>
</evidence>
<feature type="transmembrane region" description="Helical" evidence="6">
    <location>
        <begin position="162"/>
        <end position="181"/>
    </location>
</feature>
<reference evidence="9" key="1">
    <citation type="submission" date="2025-08" db="UniProtKB">
        <authorList>
            <consortium name="RefSeq"/>
        </authorList>
    </citation>
    <scope>IDENTIFICATION</scope>
    <source>
        <strain evidence="9">Airmid</strain>
    </source>
</reference>
<comment type="similarity">
    <text evidence="2">Belongs to the DRAM/TMEM150 family.</text>
</comment>
<dbReference type="Pfam" id="PF10277">
    <property type="entry name" value="Frag1"/>
    <property type="match status" value="1"/>
</dbReference>
<keyword evidence="5 6" id="KW-0472">Membrane</keyword>
<organism evidence="8 9">
    <name type="scientific">Dermatophagoides pteronyssinus</name>
    <name type="common">European house dust mite</name>
    <dbReference type="NCBI Taxonomy" id="6956"/>
    <lineage>
        <taxon>Eukaryota</taxon>
        <taxon>Metazoa</taxon>
        <taxon>Ecdysozoa</taxon>
        <taxon>Arthropoda</taxon>
        <taxon>Chelicerata</taxon>
        <taxon>Arachnida</taxon>
        <taxon>Acari</taxon>
        <taxon>Acariformes</taxon>
        <taxon>Sarcoptiformes</taxon>
        <taxon>Astigmata</taxon>
        <taxon>Psoroptidia</taxon>
        <taxon>Analgoidea</taxon>
        <taxon>Pyroglyphidae</taxon>
        <taxon>Dermatophagoidinae</taxon>
        <taxon>Dermatophagoides</taxon>
    </lineage>
</organism>
<dbReference type="KEGG" id="dpte:113791290"/>